<evidence type="ECO:0000313" key="1">
    <source>
        <dbReference type="EMBL" id="KAG0520871.1"/>
    </source>
</evidence>
<proteinExistence type="predicted"/>
<sequence length="57" mass="6420">MAASLRAPSLTYFGGHYSCRFCREVEDLLAEAKDPCRKVASIDSRFLPLRFGINLAR</sequence>
<name>A0A921U7R5_SORBI</name>
<comment type="caution">
    <text evidence="1">The sequence shown here is derived from an EMBL/GenBank/DDBJ whole genome shotgun (WGS) entry which is preliminary data.</text>
</comment>
<accession>A0A921U7R5</accession>
<gene>
    <name evidence="1" type="ORF">BDA96_08G111600</name>
</gene>
<protein>
    <submittedName>
        <fullName evidence="1">Uncharacterized protein</fullName>
    </submittedName>
</protein>
<organism evidence="1 2">
    <name type="scientific">Sorghum bicolor</name>
    <name type="common">Sorghum</name>
    <name type="synonym">Sorghum vulgare</name>
    <dbReference type="NCBI Taxonomy" id="4558"/>
    <lineage>
        <taxon>Eukaryota</taxon>
        <taxon>Viridiplantae</taxon>
        <taxon>Streptophyta</taxon>
        <taxon>Embryophyta</taxon>
        <taxon>Tracheophyta</taxon>
        <taxon>Spermatophyta</taxon>
        <taxon>Magnoliopsida</taxon>
        <taxon>Liliopsida</taxon>
        <taxon>Poales</taxon>
        <taxon>Poaceae</taxon>
        <taxon>PACMAD clade</taxon>
        <taxon>Panicoideae</taxon>
        <taxon>Andropogonodae</taxon>
        <taxon>Andropogoneae</taxon>
        <taxon>Sorghinae</taxon>
        <taxon>Sorghum</taxon>
    </lineage>
</organism>
<evidence type="ECO:0000313" key="2">
    <source>
        <dbReference type="Proteomes" id="UP000807115"/>
    </source>
</evidence>
<dbReference type="Proteomes" id="UP000807115">
    <property type="component" value="Chromosome 8"/>
</dbReference>
<dbReference type="EMBL" id="CM027687">
    <property type="protein sequence ID" value="KAG0520871.1"/>
    <property type="molecule type" value="Genomic_DNA"/>
</dbReference>
<reference evidence="1" key="2">
    <citation type="submission" date="2020-10" db="EMBL/GenBank/DDBJ databases">
        <authorList>
            <person name="Cooper E.A."/>
            <person name="Brenton Z.W."/>
            <person name="Flinn B.S."/>
            <person name="Jenkins J."/>
            <person name="Shu S."/>
            <person name="Flowers D."/>
            <person name="Luo F."/>
            <person name="Wang Y."/>
            <person name="Xia P."/>
            <person name="Barry K."/>
            <person name="Daum C."/>
            <person name="Lipzen A."/>
            <person name="Yoshinaga Y."/>
            <person name="Schmutz J."/>
            <person name="Saski C."/>
            <person name="Vermerris W."/>
            <person name="Kresovich S."/>
        </authorList>
    </citation>
    <scope>NUCLEOTIDE SEQUENCE</scope>
</reference>
<dbReference type="AlphaFoldDB" id="A0A921U7R5"/>
<reference evidence="1" key="1">
    <citation type="journal article" date="2019" name="BMC Genomics">
        <title>A new reference genome for Sorghum bicolor reveals high levels of sequence similarity between sweet and grain genotypes: implications for the genetics of sugar metabolism.</title>
        <authorList>
            <person name="Cooper E.A."/>
            <person name="Brenton Z.W."/>
            <person name="Flinn B.S."/>
            <person name="Jenkins J."/>
            <person name="Shu S."/>
            <person name="Flowers D."/>
            <person name="Luo F."/>
            <person name="Wang Y."/>
            <person name="Xia P."/>
            <person name="Barry K."/>
            <person name="Daum C."/>
            <person name="Lipzen A."/>
            <person name="Yoshinaga Y."/>
            <person name="Schmutz J."/>
            <person name="Saski C."/>
            <person name="Vermerris W."/>
            <person name="Kresovich S."/>
        </authorList>
    </citation>
    <scope>NUCLEOTIDE SEQUENCE</scope>
</reference>